<evidence type="ECO:0000256" key="1">
    <source>
        <dbReference type="SAM" id="Phobius"/>
    </source>
</evidence>
<evidence type="ECO:0000313" key="3">
    <source>
        <dbReference type="Proteomes" id="UP000315816"/>
    </source>
</evidence>
<dbReference type="AlphaFoldDB" id="A0A545SU88"/>
<accession>A0A545SU88</accession>
<keyword evidence="1" id="KW-1133">Transmembrane helix</keyword>
<sequence length="80" mass="8054">MDVIILFLLGVPVFVALSLIPHAKLGIVAGIGAAVLLCVLWIGEPMITSNDPAGNAMAMGFQAFAYVSAAGGGGSPRSII</sequence>
<protein>
    <submittedName>
        <fullName evidence="2">Uncharacterized protein</fullName>
    </submittedName>
</protein>
<keyword evidence="1" id="KW-0472">Membrane</keyword>
<dbReference type="OrthoDB" id="9899547at2"/>
<dbReference type="EMBL" id="VICH01000004">
    <property type="protein sequence ID" value="TQV68532.1"/>
    <property type="molecule type" value="Genomic_DNA"/>
</dbReference>
<organism evidence="2 3">
    <name type="scientific">Aliiroseovarius halocynthiae</name>
    <dbReference type="NCBI Taxonomy" id="985055"/>
    <lineage>
        <taxon>Bacteria</taxon>
        <taxon>Pseudomonadati</taxon>
        <taxon>Pseudomonadota</taxon>
        <taxon>Alphaproteobacteria</taxon>
        <taxon>Rhodobacterales</taxon>
        <taxon>Paracoccaceae</taxon>
        <taxon>Aliiroseovarius</taxon>
    </lineage>
</organism>
<comment type="caution">
    <text evidence="2">The sequence shown here is derived from an EMBL/GenBank/DDBJ whole genome shotgun (WGS) entry which is preliminary data.</text>
</comment>
<reference evidence="2 3" key="1">
    <citation type="submission" date="2019-06" db="EMBL/GenBank/DDBJ databases">
        <title>A novel species of marine bacteria.</title>
        <authorList>
            <person name="Wang Y."/>
        </authorList>
    </citation>
    <scope>NUCLEOTIDE SEQUENCE [LARGE SCALE GENOMIC DNA]</scope>
    <source>
        <strain evidence="2 3">MA1-10</strain>
    </source>
</reference>
<feature type="transmembrane region" description="Helical" evidence="1">
    <location>
        <begin position="26"/>
        <end position="43"/>
    </location>
</feature>
<name>A0A545SU88_9RHOB</name>
<proteinExistence type="predicted"/>
<dbReference type="Proteomes" id="UP000315816">
    <property type="component" value="Unassembled WGS sequence"/>
</dbReference>
<dbReference type="RefSeq" id="WP_142852284.1">
    <property type="nucleotide sequence ID" value="NZ_ML660019.1"/>
</dbReference>
<gene>
    <name evidence="2" type="ORF">FIL88_02805</name>
</gene>
<keyword evidence="3" id="KW-1185">Reference proteome</keyword>
<keyword evidence="1" id="KW-0812">Transmembrane</keyword>
<evidence type="ECO:0000313" key="2">
    <source>
        <dbReference type="EMBL" id="TQV68532.1"/>
    </source>
</evidence>